<comment type="caution">
    <text evidence="7">The sequence shown here is derived from an EMBL/GenBank/DDBJ whole genome shotgun (WGS) entry which is preliminary data.</text>
</comment>
<accession>A0ABM9UYP5</accession>
<evidence type="ECO:0000313" key="8">
    <source>
        <dbReference type="Proteomes" id="UP000182200"/>
    </source>
</evidence>
<feature type="domain" description="Valyl-tRNA synthetase tRNA-binding arm" evidence="6">
    <location>
        <begin position="58"/>
        <end position="118"/>
    </location>
</feature>
<dbReference type="Proteomes" id="UP000182200">
    <property type="component" value="Unassembled WGS sequence"/>
</dbReference>
<dbReference type="GO" id="GO:0004812">
    <property type="term" value="F:aminoacyl-tRNA ligase activity"/>
    <property type="evidence" value="ECO:0007669"/>
    <property type="project" value="UniProtKB-KW"/>
</dbReference>
<reference evidence="7 8" key="1">
    <citation type="submission" date="2015-11" db="EMBL/GenBank/DDBJ databases">
        <authorList>
            <person name="Varghese N."/>
        </authorList>
    </citation>
    <scope>NUCLEOTIDE SEQUENCE [LARGE SCALE GENOMIC DNA]</scope>
    <source>
        <strain evidence="7 8">JGI-8</strain>
    </source>
</reference>
<gene>
    <name evidence="7" type="ORF">JGI8_01752</name>
</gene>
<feature type="coiled-coil region" evidence="5">
    <location>
        <begin position="56"/>
        <end position="118"/>
    </location>
</feature>
<dbReference type="Gene3D" id="1.10.287.380">
    <property type="entry name" value="Valyl-tRNA synthetase, C-terminal domain"/>
    <property type="match status" value="1"/>
</dbReference>
<keyword evidence="2" id="KW-0547">Nucleotide-binding</keyword>
<dbReference type="InterPro" id="IPR009080">
    <property type="entry name" value="tRNAsynth_Ia_anticodon-bd"/>
</dbReference>
<name>A0ABM9UYP5_9BACT</name>
<dbReference type="InterPro" id="IPR019499">
    <property type="entry name" value="Val-tRNA_synth_tRNA-bd"/>
</dbReference>
<keyword evidence="4 7" id="KW-0030">Aminoacyl-tRNA synthetase</keyword>
<evidence type="ECO:0000256" key="2">
    <source>
        <dbReference type="ARBA" id="ARBA00022741"/>
    </source>
</evidence>
<evidence type="ECO:0000256" key="3">
    <source>
        <dbReference type="ARBA" id="ARBA00022840"/>
    </source>
</evidence>
<evidence type="ECO:0000259" key="6">
    <source>
        <dbReference type="Pfam" id="PF10458"/>
    </source>
</evidence>
<keyword evidence="1" id="KW-0436">Ligase</keyword>
<organism evidence="7 8">
    <name type="scientific">Candidatus Kryptonium thompsonii</name>
    <dbReference type="NCBI Taxonomy" id="1633631"/>
    <lineage>
        <taxon>Bacteria</taxon>
        <taxon>Pseudomonadati</taxon>
        <taxon>Candidatus Kryptoniota</taxon>
        <taxon>Candidatus Kryptonium</taxon>
    </lineage>
</organism>
<dbReference type="Pfam" id="PF10458">
    <property type="entry name" value="Val_tRNA-synt_C"/>
    <property type="match status" value="1"/>
</dbReference>
<evidence type="ECO:0000256" key="1">
    <source>
        <dbReference type="ARBA" id="ARBA00022598"/>
    </source>
</evidence>
<dbReference type="InterPro" id="IPR010978">
    <property type="entry name" value="tRNA-bd_arm"/>
</dbReference>
<evidence type="ECO:0000256" key="5">
    <source>
        <dbReference type="SAM" id="Coils"/>
    </source>
</evidence>
<dbReference type="InterPro" id="IPR037118">
    <property type="entry name" value="Val-tRNA_synth_C_sf"/>
</dbReference>
<dbReference type="EMBL" id="CZVI01000032">
    <property type="protein sequence ID" value="CUS92969.1"/>
    <property type="molecule type" value="Genomic_DNA"/>
</dbReference>
<dbReference type="SUPFAM" id="SSF47323">
    <property type="entry name" value="Anticodon-binding domain of a subclass of class I aminoacyl-tRNA synthetases"/>
    <property type="match status" value="1"/>
</dbReference>
<keyword evidence="5" id="KW-0175">Coiled coil</keyword>
<evidence type="ECO:0000313" key="7">
    <source>
        <dbReference type="EMBL" id="CUS92969.1"/>
    </source>
</evidence>
<protein>
    <submittedName>
        <fullName evidence="7">Valyl tRNA synthetase tRNA binding arm</fullName>
    </submittedName>
</protein>
<sequence>MSMTMTKKTLIDEYIQYLRRLAKVQNVTIGSNLKKPKFSASAVISGNEIFVPLEGLIDLEVERKRFEKEIKRYETMLANTEKKLNDPNFISRAPADIIEREKQKYENFKLTLEKLRQNYAYLVE</sequence>
<evidence type="ECO:0000256" key="4">
    <source>
        <dbReference type="ARBA" id="ARBA00023146"/>
    </source>
</evidence>
<keyword evidence="3" id="KW-0067">ATP-binding</keyword>
<proteinExistence type="predicted"/>
<keyword evidence="8" id="KW-1185">Reference proteome</keyword>
<dbReference type="SUPFAM" id="SSF46589">
    <property type="entry name" value="tRNA-binding arm"/>
    <property type="match status" value="1"/>
</dbReference>